<keyword evidence="2" id="KW-0472">Membrane</keyword>
<dbReference type="PANTHER" id="PTHR32309:SF13">
    <property type="entry name" value="FERRIC ENTEROBACTIN TRANSPORT PROTEIN FEPE"/>
    <property type="match status" value="1"/>
</dbReference>
<dbReference type="RefSeq" id="WP_084650700.1">
    <property type="nucleotide sequence ID" value="NZ_FRDI01000016.1"/>
</dbReference>
<reference evidence="3 4" key="1">
    <citation type="submission" date="2016-12" db="EMBL/GenBank/DDBJ databases">
        <authorList>
            <person name="Song W.-J."/>
            <person name="Kurnit D.M."/>
        </authorList>
    </citation>
    <scope>NUCLEOTIDE SEQUENCE [LARGE SCALE GENOMIC DNA]</scope>
    <source>
        <strain evidence="3 4">DSM 11393</strain>
    </source>
</reference>
<keyword evidence="4" id="KW-1185">Reference proteome</keyword>
<protein>
    <submittedName>
        <fullName evidence="3">Capsular polysaccharide transport system permease protein</fullName>
    </submittedName>
</protein>
<feature type="transmembrane region" description="Helical" evidence="2">
    <location>
        <begin position="354"/>
        <end position="378"/>
    </location>
</feature>
<keyword evidence="2" id="KW-0812">Transmembrane</keyword>
<keyword evidence="2" id="KW-1133">Transmembrane helix</keyword>
<sequence>MLKKQTISHYKHQLKQKVKERSTKSMLYVFVYFPTVLIFLYLFFIHSPMYISESNFAVRSNDMNADAGGLGGLLALSAAPTSTVADAHIVQAYILSMDMLNHIQAQVDFVGHYSSRSRDIISRLSRNHTQEELLEFWHWAVSATYDMDKGFITVYVKAYTPEMAQTINKLILQNSEALVNQMNNRAHQDSIRLTKEEVTLAEERLAKARIALQGFRDGKELLDPQETAKKLEEVVASLEVAFASTQAELAATIQVKSKKNIHVVMLENKLKALKEQIAKEKSRLAGVNDNNETLSSVIGNYSQLVIEEQFAQEQLVKAMSTLESARIKAISQSRYIIPFQLPTLPDESLYPRPLLFSFFGFIGLLMSLGIISLVVAAIKDHVES</sequence>
<evidence type="ECO:0000313" key="4">
    <source>
        <dbReference type="Proteomes" id="UP000186469"/>
    </source>
</evidence>
<dbReference type="GO" id="GO:0005886">
    <property type="term" value="C:plasma membrane"/>
    <property type="evidence" value="ECO:0007669"/>
    <property type="project" value="TreeGrafter"/>
</dbReference>
<feature type="coiled-coil region" evidence="1">
    <location>
        <begin position="191"/>
        <end position="290"/>
    </location>
</feature>
<keyword evidence="1" id="KW-0175">Coiled coil</keyword>
<feature type="transmembrane region" description="Helical" evidence="2">
    <location>
        <begin position="25"/>
        <end position="44"/>
    </location>
</feature>
<evidence type="ECO:0000256" key="2">
    <source>
        <dbReference type="SAM" id="Phobius"/>
    </source>
</evidence>
<dbReference type="PANTHER" id="PTHR32309">
    <property type="entry name" value="TYROSINE-PROTEIN KINASE"/>
    <property type="match status" value="1"/>
</dbReference>
<dbReference type="GO" id="GO:0004713">
    <property type="term" value="F:protein tyrosine kinase activity"/>
    <property type="evidence" value="ECO:0007669"/>
    <property type="project" value="TreeGrafter"/>
</dbReference>
<dbReference type="STRING" id="1121455.SAMN02745728_02274"/>
<dbReference type="Proteomes" id="UP000186469">
    <property type="component" value="Unassembled WGS sequence"/>
</dbReference>
<proteinExistence type="predicted"/>
<name>A0A1M7TN33_9BACT</name>
<accession>A0A1M7TN33</accession>
<gene>
    <name evidence="3" type="ORF">SAMN02745728_02274</name>
</gene>
<organism evidence="3 4">
    <name type="scientific">Desulfovibrio litoralis DSM 11393</name>
    <dbReference type="NCBI Taxonomy" id="1121455"/>
    <lineage>
        <taxon>Bacteria</taxon>
        <taxon>Pseudomonadati</taxon>
        <taxon>Thermodesulfobacteriota</taxon>
        <taxon>Desulfovibrionia</taxon>
        <taxon>Desulfovibrionales</taxon>
        <taxon>Desulfovibrionaceae</taxon>
        <taxon>Desulfovibrio</taxon>
    </lineage>
</organism>
<dbReference type="OrthoDB" id="5497849at2"/>
<dbReference type="EMBL" id="FRDI01000016">
    <property type="protein sequence ID" value="SHN72043.1"/>
    <property type="molecule type" value="Genomic_DNA"/>
</dbReference>
<evidence type="ECO:0000256" key="1">
    <source>
        <dbReference type="SAM" id="Coils"/>
    </source>
</evidence>
<dbReference type="AlphaFoldDB" id="A0A1M7TN33"/>
<dbReference type="InterPro" id="IPR050445">
    <property type="entry name" value="Bact_polysacc_biosynth/exp"/>
</dbReference>
<evidence type="ECO:0000313" key="3">
    <source>
        <dbReference type="EMBL" id="SHN72043.1"/>
    </source>
</evidence>